<comment type="caution">
    <text evidence="1">The sequence shown here is derived from an EMBL/GenBank/DDBJ whole genome shotgun (WGS) entry which is preliminary data.</text>
</comment>
<proteinExistence type="predicted"/>
<dbReference type="AlphaFoldDB" id="A0AAD7J0A7"/>
<feature type="non-terminal residue" evidence="1">
    <location>
        <position position="137"/>
    </location>
</feature>
<feature type="non-terminal residue" evidence="1">
    <location>
        <position position="1"/>
    </location>
</feature>
<evidence type="ECO:0000313" key="1">
    <source>
        <dbReference type="EMBL" id="KAJ7752349.1"/>
    </source>
</evidence>
<accession>A0AAD7J0A7</accession>
<dbReference type="Proteomes" id="UP001215598">
    <property type="component" value="Unassembled WGS sequence"/>
</dbReference>
<evidence type="ECO:0000313" key="2">
    <source>
        <dbReference type="Proteomes" id="UP001215598"/>
    </source>
</evidence>
<sequence>LAESQLLEKCLRYAFRPGANHNTPIVDRYFQIFGDPAYGVTPIMQSPFAGPGERTEEEKAWNTAMSHCRQSVEHGFGNILQSWPFLGAWWKMRVFSSPVGRYYRVGVLLSNALNCIRPNQTSQAYDLLPPTLGEYFH</sequence>
<gene>
    <name evidence="1" type="ORF">B0H16DRAFT_1279450</name>
</gene>
<protein>
    <recommendedName>
        <fullName evidence="3">DDE Tnp4 domain-containing protein</fullName>
    </recommendedName>
</protein>
<name>A0AAD7J0A7_9AGAR</name>
<organism evidence="1 2">
    <name type="scientific">Mycena metata</name>
    <dbReference type="NCBI Taxonomy" id="1033252"/>
    <lineage>
        <taxon>Eukaryota</taxon>
        <taxon>Fungi</taxon>
        <taxon>Dikarya</taxon>
        <taxon>Basidiomycota</taxon>
        <taxon>Agaricomycotina</taxon>
        <taxon>Agaricomycetes</taxon>
        <taxon>Agaricomycetidae</taxon>
        <taxon>Agaricales</taxon>
        <taxon>Marasmiineae</taxon>
        <taxon>Mycenaceae</taxon>
        <taxon>Mycena</taxon>
    </lineage>
</organism>
<keyword evidence="2" id="KW-1185">Reference proteome</keyword>
<reference evidence="1" key="1">
    <citation type="submission" date="2023-03" db="EMBL/GenBank/DDBJ databases">
        <title>Massive genome expansion in bonnet fungi (Mycena s.s.) driven by repeated elements and novel gene families across ecological guilds.</title>
        <authorList>
            <consortium name="Lawrence Berkeley National Laboratory"/>
            <person name="Harder C.B."/>
            <person name="Miyauchi S."/>
            <person name="Viragh M."/>
            <person name="Kuo A."/>
            <person name="Thoen E."/>
            <person name="Andreopoulos B."/>
            <person name="Lu D."/>
            <person name="Skrede I."/>
            <person name="Drula E."/>
            <person name="Henrissat B."/>
            <person name="Morin E."/>
            <person name="Kohler A."/>
            <person name="Barry K."/>
            <person name="LaButti K."/>
            <person name="Morin E."/>
            <person name="Salamov A."/>
            <person name="Lipzen A."/>
            <person name="Mereny Z."/>
            <person name="Hegedus B."/>
            <person name="Baldrian P."/>
            <person name="Stursova M."/>
            <person name="Weitz H."/>
            <person name="Taylor A."/>
            <person name="Grigoriev I.V."/>
            <person name="Nagy L.G."/>
            <person name="Martin F."/>
            <person name="Kauserud H."/>
        </authorList>
    </citation>
    <scope>NUCLEOTIDE SEQUENCE</scope>
    <source>
        <strain evidence="1">CBHHK182m</strain>
    </source>
</reference>
<evidence type="ECO:0008006" key="3">
    <source>
        <dbReference type="Google" id="ProtNLM"/>
    </source>
</evidence>
<dbReference type="EMBL" id="JARKIB010000059">
    <property type="protein sequence ID" value="KAJ7752349.1"/>
    <property type="molecule type" value="Genomic_DNA"/>
</dbReference>